<dbReference type="Proteomes" id="UP000229561">
    <property type="component" value="Unassembled WGS sequence"/>
</dbReference>
<organism evidence="1 2">
    <name type="scientific">Candidatus Portnoybacteria bacterium CG_4_8_14_3_um_filter_40_10</name>
    <dbReference type="NCBI Taxonomy" id="1974801"/>
    <lineage>
        <taxon>Bacteria</taxon>
        <taxon>Candidatus Portnoyibacteriota</taxon>
    </lineage>
</organism>
<accession>A0A2M7IIP8</accession>
<gene>
    <name evidence="1" type="ORF">CO001_01825</name>
</gene>
<sequence>MNMEDYKAKLFELLKQHSLPEEGISLWEAAFDKSAPQEQAVILEAIESYTAEEIKLLTDMFIEMKEAAQSNDPAKLEKIKEKKEEYFRSKTKEFETQIDEHMKKKHLFCLKKAEEAIK</sequence>
<reference evidence="2" key="1">
    <citation type="submission" date="2017-09" db="EMBL/GenBank/DDBJ databases">
        <title>Depth-based differentiation of microbial function through sediment-hosted aquifers and enrichment of novel symbionts in the deep terrestrial subsurface.</title>
        <authorList>
            <person name="Probst A.J."/>
            <person name="Ladd B."/>
            <person name="Jarett J.K."/>
            <person name="Geller-Mcgrath D.E."/>
            <person name="Sieber C.M.K."/>
            <person name="Emerson J.B."/>
            <person name="Anantharaman K."/>
            <person name="Thomas B.C."/>
            <person name="Malmstrom R."/>
            <person name="Stieglmeier M."/>
            <person name="Klingl A."/>
            <person name="Woyke T."/>
            <person name="Ryan C.M."/>
            <person name="Banfield J.F."/>
        </authorList>
    </citation>
    <scope>NUCLEOTIDE SEQUENCE [LARGE SCALE GENOMIC DNA]</scope>
</reference>
<evidence type="ECO:0000313" key="1">
    <source>
        <dbReference type="EMBL" id="PIW76351.1"/>
    </source>
</evidence>
<name>A0A2M7IIP8_9BACT</name>
<protein>
    <submittedName>
        <fullName evidence="1">Uncharacterized protein</fullName>
    </submittedName>
</protein>
<proteinExistence type="predicted"/>
<comment type="caution">
    <text evidence="1">The sequence shown here is derived from an EMBL/GenBank/DDBJ whole genome shotgun (WGS) entry which is preliminary data.</text>
</comment>
<dbReference type="EMBL" id="PFGY01000048">
    <property type="protein sequence ID" value="PIW76351.1"/>
    <property type="molecule type" value="Genomic_DNA"/>
</dbReference>
<dbReference type="AlphaFoldDB" id="A0A2M7IIP8"/>
<evidence type="ECO:0000313" key="2">
    <source>
        <dbReference type="Proteomes" id="UP000229561"/>
    </source>
</evidence>